<dbReference type="EMBL" id="VRVR01000011">
    <property type="protein sequence ID" value="KAF0852886.1"/>
    <property type="molecule type" value="Genomic_DNA"/>
</dbReference>
<feature type="domain" description="Ribosomal protein/NADH dehydrogenase" evidence="5">
    <location>
        <begin position="35"/>
        <end position="108"/>
    </location>
</feature>
<evidence type="ECO:0000256" key="4">
    <source>
        <dbReference type="ARBA" id="ARBA00023274"/>
    </source>
</evidence>
<dbReference type="GO" id="GO:0005840">
    <property type="term" value="C:ribosome"/>
    <property type="evidence" value="ECO:0007669"/>
    <property type="project" value="UniProtKB-KW"/>
</dbReference>
<dbReference type="Pfam" id="PF05047">
    <property type="entry name" value="L51_S25_CI-B8"/>
    <property type="match status" value="1"/>
</dbReference>
<dbReference type="Proteomes" id="UP000799049">
    <property type="component" value="Unassembled WGS sequence"/>
</dbReference>
<dbReference type="InterPro" id="IPR036249">
    <property type="entry name" value="Thioredoxin-like_sf"/>
</dbReference>
<evidence type="ECO:0000313" key="7">
    <source>
        <dbReference type="Proteomes" id="UP000799049"/>
    </source>
</evidence>
<reference evidence="6" key="1">
    <citation type="submission" date="2019-09" db="EMBL/GenBank/DDBJ databases">
        <title>The Mitochondrial Proteome of the Jakobid, Andalucia godoyi, a Protist With the Most Gene-Rich and Bacteria-Like Mitochondrial Genome.</title>
        <authorList>
            <person name="Gray M.W."/>
            <person name="Burger G."/>
            <person name="Derelle R."/>
            <person name="Klimes V."/>
            <person name="Leger M."/>
            <person name="Sarrasin M."/>
            <person name="Vlcek C."/>
            <person name="Roger A.J."/>
            <person name="Elias M."/>
            <person name="Lang B.F."/>
        </authorList>
    </citation>
    <scope>NUCLEOTIDE SEQUENCE</scope>
    <source>
        <strain evidence="6">And28</strain>
    </source>
</reference>
<dbReference type="GO" id="GO:1990904">
    <property type="term" value="C:ribonucleoprotein complex"/>
    <property type="evidence" value="ECO:0007669"/>
    <property type="project" value="UniProtKB-KW"/>
</dbReference>
<comment type="caution">
    <text evidence="6">The sequence shown here is derived from an EMBL/GenBank/DDBJ whole genome shotgun (WGS) entry which is preliminary data.</text>
</comment>
<keyword evidence="7" id="KW-1185">Reference proteome</keyword>
<evidence type="ECO:0000313" key="6">
    <source>
        <dbReference type="EMBL" id="KAF0852886.1"/>
    </source>
</evidence>
<keyword evidence="2 6" id="KW-0689">Ribosomal protein</keyword>
<dbReference type="GO" id="GO:0005739">
    <property type="term" value="C:mitochondrion"/>
    <property type="evidence" value="ECO:0007669"/>
    <property type="project" value="UniProtKB-SubCell"/>
</dbReference>
<dbReference type="InterPro" id="IPR007741">
    <property type="entry name" value="Ribosomal_mL43/mS25/NADH_DH"/>
</dbReference>
<dbReference type="PANTHER" id="PTHR13274">
    <property type="entry name" value="MITOCHONDRIAL RIBOSOMAL PROTEIN S25"/>
    <property type="match status" value="1"/>
</dbReference>
<keyword evidence="4" id="KW-0687">Ribonucleoprotein</keyword>
<dbReference type="PANTHER" id="PTHR13274:SF2">
    <property type="entry name" value="SMALL RIBOSOMAL SUBUNIT PROTEIN MS25"/>
    <property type="match status" value="1"/>
</dbReference>
<comment type="subcellular location">
    <subcellularLocation>
        <location evidence="1">Mitochondrion</location>
    </subcellularLocation>
</comment>
<dbReference type="InterPro" id="IPR040049">
    <property type="entry name" value="Ribosomal_mS25/mL61"/>
</dbReference>
<dbReference type="SUPFAM" id="SSF52833">
    <property type="entry name" value="Thioredoxin-like"/>
    <property type="match status" value="1"/>
</dbReference>
<evidence type="ECO:0000259" key="5">
    <source>
        <dbReference type="SMART" id="SM00916"/>
    </source>
</evidence>
<gene>
    <name evidence="6" type="ORF">ANDGO_07531</name>
</gene>
<dbReference type="Gene3D" id="3.40.30.10">
    <property type="entry name" value="Glutaredoxin"/>
    <property type="match status" value="1"/>
</dbReference>
<accession>A0A8K0F129</accession>
<dbReference type="SMART" id="SM00916">
    <property type="entry name" value="L51_S25_CI-B8"/>
    <property type="match status" value="1"/>
</dbReference>
<dbReference type="GO" id="GO:0003735">
    <property type="term" value="F:structural constituent of ribosome"/>
    <property type="evidence" value="ECO:0007669"/>
    <property type="project" value="InterPro"/>
</dbReference>
<evidence type="ECO:0000256" key="2">
    <source>
        <dbReference type="ARBA" id="ARBA00022980"/>
    </source>
</evidence>
<keyword evidence="3" id="KW-0496">Mitochondrion</keyword>
<proteinExistence type="predicted"/>
<name>A0A8K0F129_ANDGO</name>
<dbReference type="AlphaFoldDB" id="A0A8K0F129"/>
<sequence>MSAGRLSIPRTLEYLVANKVQLPSSIQSVQIVYAKKGAGNTGARKFLYEFLAPLRFHNPNVALSPLKSTAANAEAQLKVTFTSGAEQVISVKGKTSSDIVQSLLGIKA</sequence>
<evidence type="ECO:0000256" key="1">
    <source>
        <dbReference type="ARBA" id="ARBA00004173"/>
    </source>
</evidence>
<organism evidence="6 7">
    <name type="scientific">Andalucia godoyi</name>
    <name type="common">Flagellate</name>
    <dbReference type="NCBI Taxonomy" id="505711"/>
    <lineage>
        <taxon>Eukaryota</taxon>
        <taxon>Discoba</taxon>
        <taxon>Jakobida</taxon>
        <taxon>Andalucina</taxon>
        <taxon>Andaluciidae</taxon>
        <taxon>Andalucia</taxon>
    </lineage>
</organism>
<protein>
    <submittedName>
        <fullName evidence="6">Mitochondrial ribosomal protein S25 (M25)</fullName>
    </submittedName>
</protein>
<evidence type="ECO:0000256" key="3">
    <source>
        <dbReference type="ARBA" id="ARBA00023128"/>
    </source>
</evidence>